<protein>
    <submittedName>
        <fullName evidence="2">BLUF domain-containing protein</fullName>
    </submittedName>
</protein>
<evidence type="ECO:0000313" key="3">
    <source>
        <dbReference type="Proteomes" id="UP001597176"/>
    </source>
</evidence>
<dbReference type="RefSeq" id="WP_238206064.1">
    <property type="nucleotide sequence ID" value="NZ_JBHTND010000016.1"/>
</dbReference>
<organism evidence="2 3">
    <name type="scientific">Methylobacterium marchantiae</name>
    <dbReference type="NCBI Taxonomy" id="600331"/>
    <lineage>
        <taxon>Bacteria</taxon>
        <taxon>Pseudomonadati</taxon>
        <taxon>Pseudomonadota</taxon>
        <taxon>Alphaproteobacteria</taxon>
        <taxon>Hyphomicrobiales</taxon>
        <taxon>Methylobacteriaceae</taxon>
        <taxon>Methylobacterium</taxon>
    </lineage>
</organism>
<dbReference type="SMART" id="SM01034">
    <property type="entry name" value="BLUF"/>
    <property type="match status" value="1"/>
</dbReference>
<sequence>MLDEYGFLRGAELDDDALPALYHFVYCSRAADGVDDAEVGRIVESAQRHNLARGITGVLVFGSGIFFQWIEGPAAQMQNLIASLHDDSRHHDIVTLSQSEEERERLYPNWDMEKVEAEDIRLVLQDALESTDDKDNVAALTRIIQQLDSGPIHSLGRS</sequence>
<evidence type="ECO:0000259" key="1">
    <source>
        <dbReference type="PROSITE" id="PS50925"/>
    </source>
</evidence>
<dbReference type="Pfam" id="PF04940">
    <property type="entry name" value="BLUF"/>
    <property type="match status" value="1"/>
</dbReference>
<proteinExistence type="predicted"/>
<evidence type="ECO:0000313" key="2">
    <source>
        <dbReference type="EMBL" id="MFD1302445.1"/>
    </source>
</evidence>
<dbReference type="EMBL" id="JBHTND010000016">
    <property type="protein sequence ID" value="MFD1302445.1"/>
    <property type="molecule type" value="Genomic_DNA"/>
</dbReference>
<accession>A0ABW3WZQ9</accession>
<keyword evidence="3" id="KW-1185">Reference proteome</keyword>
<dbReference type="InterPro" id="IPR036046">
    <property type="entry name" value="Acylphosphatase-like_dom_sf"/>
</dbReference>
<dbReference type="InterPro" id="IPR007024">
    <property type="entry name" value="BLUF_domain"/>
</dbReference>
<dbReference type="PROSITE" id="PS50925">
    <property type="entry name" value="BLUF"/>
    <property type="match status" value="1"/>
</dbReference>
<reference evidence="3" key="1">
    <citation type="journal article" date="2019" name="Int. J. Syst. Evol. Microbiol.">
        <title>The Global Catalogue of Microorganisms (GCM) 10K type strain sequencing project: providing services to taxonomists for standard genome sequencing and annotation.</title>
        <authorList>
            <consortium name="The Broad Institute Genomics Platform"/>
            <consortium name="The Broad Institute Genome Sequencing Center for Infectious Disease"/>
            <person name="Wu L."/>
            <person name="Ma J."/>
        </authorList>
    </citation>
    <scope>NUCLEOTIDE SEQUENCE [LARGE SCALE GENOMIC DNA]</scope>
    <source>
        <strain evidence="3">CCUG 56108</strain>
    </source>
</reference>
<dbReference type="Proteomes" id="UP001597176">
    <property type="component" value="Unassembled WGS sequence"/>
</dbReference>
<dbReference type="SUPFAM" id="SSF54975">
    <property type="entry name" value="Acylphosphatase/BLUF domain-like"/>
    <property type="match status" value="1"/>
</dbReference>
<feature type="domain" description="BLUF" evidence="1">
    <location>
        <begin position="21"/>
        <end position="113"/>
    </location>
</feature>
<comment type="caution">
    <text evidence="2">The sequence shown here is derived from an EMBL/GenBank/DDBJ whole genome shotgun (WGS) entry which is preliminary data.</text>
</comment>
<name>A0ABW3WZQ9_9HYPH</name>
<dbReference type="Gene3D" id="3.30.70.100">
    <property type="match status" value="1"/>
</dbReference>
<gene>
    <name evidence="2" type="ORF">ACFQ4G_12775</name>
</gene>